<name>A0A6B9F3X6_9EURY</name>
<protein>
    <submittedName>
        <fullName evidence="2">Uncharacterized protein</fullName>
    </submittedName>
</protein>
<gene>
    <name evidence="2" type="ORF">EI982_09495</name>
</gene>
<accession>A0A6B9F3X6</accession>
<dbReference type="EMBL" id="CP034345">
    <property type="protein sequence ID" value="QGX95008.1"/>
    <property type="molecule type" value="Genomic_DNA"/>
</dbReference>
<evidence type="ECO:0000313" key="2">
    <source>
        <dbReference type="EMBL" id="QGX95008.1"/>
    </source>
</evidence>
<sequence length="130" mass="13402">MPAGVPYSTHFGLSAGRAIAEAIGDGRSPLEADIPSEVGGVGNVIWDTVYDQPEYADDVVDVPGPTVGDGVDDVTSGESQNPLRNISVNLRNIGPDWLDEAAIVVVVLAVVAVGLWLVRPLLSIGAGVAE</sequence>
<dbReference type="AlphaFoldDB" id="A0A6B9F3X6"/>
<keyword evidence="3" id="KW-1185">Reference proteome</keyword>
<evidence type="ECO:0000313" key="3">
    <source>
        <dbReference type="Proteomes" id="UP000428325"/>
    </source>
</evidence>
<dbReference type="RefSeq" id="WP_157689464.1">
    <property type="nucleotide sequence ID" value="NZ_CP034345.1"/>
</dbReference>
<keyword evidence="1" id="KW-0472">Membrane</keyword>
<feature type="transmembrane region" description="Helical" evidence="1">
    <location>
        <begin position="101"/>
        <end position="118"/>
    </location>
</feature>
<keyword evidence="1" id="KW-1133">Transmembrane helix</keyword>
<evidence type="ECO:0000256" key="1">
    <source>
        <dbReference type="SAM" id="Phobius"/>
    </source>
</evidence>
<reference evidence="2 3" key="1">
    <citation type="submission" date="2018-12" db="EMBL/GenBank/DDBJ databases">
        <title>Complete genome sequence of Haloplanus rallus MBLA0036.</title>
        <authorList>
            <person name="Nam Y.-d."/>
            <person name="Kang J."/>
            <person name="Chung W.-H."/>
            <person name="Park Y.S."/>
        </authorList>
    </citation>
    <scope>NUCLEOTIDE SEQUENCE [LARGE SCALE GENOMIC DNA]</scope>
    <source>
        <strain evidence="2 3">MBLA0036</strain>
    </source>
</reference>
<dbReference type="GeneID" id="43369770"/>
<dbReference type="Proteomes" id="UP000428325">
    <property type="component" value="Chromosome"/>
</dbReference>
<dbReference type="KEGG" id="hra:EI982_09495"/>
<keyword evidence="1" id="KW-0812">Transmembrane</keyword>
<organism evidence="2 3">
    <name type="scientific">Haloplanus rallus</name>
    <dbReference type="NCBI Taxonomy" id="1816183"/>
    <lineage>
        <taxon>Archaea</taxon>
        <taxon>Methanobacteriati</taxon>
        <taxon>Methanobacteriota</taxon>
        <taxon>Stenosarchaea group</taxon>
        <taxon>Halobacteria</taxon>
        <taxon>Halobacteriales</taxon>
        <taxon>Haloferacaceae</taxon>
        <taxon>Haloplanus</taxon>
    </lineage>
</organism>
<proteinExistence type="predicted"/>